<dbReference type="PANTHER" id="PTHR11472:SF41">
    <property type="entry name" value="ATP-DEPENDENT DNA HELICASE DDX11-RELATED"/>
    <property type="match status" value="1"/>
</dbReference>
<dbReference type="InterPro" id="IPR014013">
    <property type="entry name" value="Helic_SF1/SF2_ATP-bd_DinG/Rad3"/>
</dbReference>
<evidence type="ECO:0000256" key="7">
    <source>
        <dbReference type="ARBA" id="ARBA00022806"/>
    </source>
</evidence>
<keyword evidence="8" id="KW-0067">ATP-binding</keyword>
<keyword evidence="6" id="KW-0378">Hydrolase</keyword>
<dbReference type="InterPro" id="IPR006555">
    <property type="entry name" value="ATP-dep_Helicase_C"/>
</dbReference>
<dbReference type="GO" id="GO:0016818">
    <property type="term" value="F:hydrolase activity, acting on acid anhydrides, in phosphorus-containing anhydrides"/>
    <property type="evidence" value="ECO:0007669"/>
    <property type="project" value="InterPro"/>
</dbReference>
<evidence type="ECO:0000256" key="6">
    <source>
        <dbReference type="ARBA" id="ARBA00022801"/>
    </source>
</evidence>
<dbReference type="InterPro" id="IPR013020">
    <property type="entry name" value="Rad3/Chl1-like"/>
</dbReference>
<keyword evidence="9" id="KW-0408">Iron</keyword>
<evidence type="ECO:0000313" key="15">
    <source>
        <dbReference type="EMBL" id="KAJ8727679.1"/>
    </source>
</evidence>
<evidence type="ECO:0000259" key="14">
    <source>
        <dbReference type="PROSITE" id="PS51193"/>
    </source>
</evidence>
<evidence type="ECO:0000256" key="5">
    <source>
        <dbReference type="ARBA" id="ARBA00022741"/>
    </source>
</evidence>
<feature type="domain" description="Helicase ATP-binding" evidence="14">
    <location>
        <begin position="1"/>
        <end position="413"/>
    </location>
</feature>
<dbReference type="InterPro" id="IPR010614">
    <property type="entry name" value="RAD3-like_helicase_DEAD"/>
</dbReference>
<comment type="similarity">
    <text evidence="3">Belongs to the DEAD box helicase family. DEAH subfamily. DDX11/CHL1 sub-subfamily.</text>
</comment>
<dbReference type="GO" id="GO:0003678">
    <property type="term" value="F:DNA helicase activity"/>
    <property type="evidence" value="ECO:0007669"/>
    <property type="project" value="InterPro"/>
</dbReference>
<evidence type="ECO:0000256" key="1">
    <source>
        <dbReference type="ARBA" id="ARBA00001966"/>
    </source>
</evidence>
<dbReference type="Gene3D" id="3.40.50.300">
    <property type="entry name" value="P-loop containing nucleotide triphosphate hydrolases"/>
    <property type="match status" value="4"/>
</dbReference>
<gene>
    <name evidence="15" type="ORF">PYW07_001798</name>
</gene>
<keyword evidence="7" id="KW-0347">Helicase</keyword>
<comment type="cofactor">
    <cofactor evidence="1">
        <name>[4Fe-4S] cluster</name>
        <dbReference type="ChEBI" id="CHEBI:49883"/>
    </cofactor>
</comment>
<dbReference type="CDD" id="cd18788">
    <property type="entry name" value="SF2_C_XPD"/>
    <property type="match status" value="1"/>
</dbReference>
<evidence type="ECO:0000256" key="4">
    <source>
        <dbReference type="ARBA" id="ARBA00022723"/>
    </source>
</evidence>
<evidence type="ECO:0000256" key="11">
    <source>
        <dbReference type="ARBA" id="ARBA00023235"/>
    </source>
</evidence>
<keyword evidence="10" id="KW-0411">Iron-sulfur</keyword>
<keyword evidence="5" id="KW-0547">Nucleotide-binding</keyword>
<proteinExistence type="inferred from homology"/>
<name>A0AAD7YV17_MYTSE</name>
<evidence type="ECO:0000256" key="2">
    <source>
        <dbReference type="ARBA" id="ARBA00004123"/>
    </source>
</evidence>
<feature type="coiled-coil region" evidence="13">
    <location>
        <begin position="55"/>
        <end position="82"/>
    </location>
</feature>
<evidence type="ECO:0000256" key="8">
    <source>
        <dbReference type="ARBA" id="ARBA00022840"/>
    </source>
</evidence>
<dbReference type="SUPFAM" id="SSF52540">
    <property type="entry name" value="P-loop containing nucleoside triphosphate hydrolases"/>
    <property type="match status" value="1"/>
</dbReference>
<dbReference type="InterPro" id="IPR027417">
    <property type="entry name" value="P-loop_NTPase"/>
</dbReference>
<dbReference type="PROSITE" id="PS51193">
    <property type="entry name" value="HELICASE_ATP_BIND_2"/>
    <property type="match status" value="1"/>
</dbReference>
<dbReference type="InterPro" id="IPR045028">
    <property type="entry name" value="DinG/Rad3-like"/>
</dbReference>
<evidence type="ECO:0000313" key="16">
    <source>
        <dbReference type="Proteomes" id="UP001231518"/>
    </source>
</evidence>
<dbReference type="EMBL" id="JARGEI010000008">
    <property type="protein sequence ID" value="KAJ8727679.1"/>
    <property type="molecule type" value="Genomic_DNA"/>
</dbReference>
<dbReference type="SMART" id="SM00488">
    <property type="entry name" value="DEXDc2"/>
    <property type="match status" value="1"/>
</dbReference>
<protein>
    <recommendedName>
        <fullName evidence="14">Helicase ATP-binding domain-containing protein</fullName>
    </recommendedName>
</protein>
<dbReference type="NCBIfam" id="TIGR00604">
    <property type="entry name" value="rad3"/>
    <property type="match status" value="1"/>
</dbReference>
<evidence type="ECO:0000256" key="10">
    <source>
        <dbReference type="ARBA" id="ARBA00023014"/>
    </source>
</evidence>
<dbReference type="GO" id="GO:0051536">
    <property type="term" value="F:iron-sulfur cluster binding"/>
    <property type="evidence" value="ECO:0007669"/>
    <property type="project" value="UniProtKB-KW"/>
</dbReference>
<organism evidence="15 16">
    <name type="scientific">Mythimna separata</name>
    <name type="common">Oriental armyworm</name>
    <name type="synonym">Pseudaletia separata</name>
    <dbReference type="NCBI Taxonomy" id="271217"/>
    <lineage>
        <taxon>Eukaryota</taxon>
        <taxon>Metazoa</taxon>
        <taxon>Ecdysozoa</taxon>
        <taxon>Arthropoda</taxon>
        <taxon>Hexapoda</taxon>
        <taxon>Insecta</taxon>
        <taxon>Pterygota</taxon>
        <taxon>Neoptera</taxon>
        <taxon>Endopterygota</taxon>
        <taxon>Lepidoptera</taxon>
        <taxon>Glossata</taxon>
        <taxon>Ditrysia</taxon>
        <taxon>Noctuoidea</taxon>
        <taxon>Noctuidae</taxon>
        <taxon>Noctuinae</taxon>
        <taxon>Hadenini</taxon>
        <taxon>Mythimna</taxon>
    </lineage>
</organism>
<keyword evidence="13" id="KW-0175">Coiled coil</keyword>
<reference evidence="15" key="1">
    <citation type="submission" date="2023-03" db="EMBL/GenBank/DDBJ databases">
        <title>Chromosome-level genomes of two armyworms, Mythimna separata and Mythimna loreyi, provide insights into the biosynthesis and reception of sex pheromones.</title>
        <authorList>
            <person name="Zhao H."/>
        </authorList>
    </citation>
    <scope>NUCLEOTIDE SEQUENCE</scope>
    <source>
        <strain evidence="15">BeijingLab</strain>
        <tissue evidence="15">Pupa</tissue>
    </source>
</reference>
<evidence type="ECO:0000256" key="12">
    <source>
        <dbReference type="ARBA" id="ARBA00023242"/>
    </source>
</evidence>
<dbReference type="SMART" id="SM00491">
    <property type="entry name" value="HELICc2"/>
    <property type="match status" value="1"/>
</dbReference>
<dbReference type="Pfam" id="PF06733">
    <property type="entry name" value="DEAD_2"/>
    <property type="match status" value="1"/>
</dbReference>
<dbReference type="GO" id="GO:0034085">
    <property type="term" value="P:establishment of sister chromatid cohesion"/>
    <property type="evidence" value="ECO:0007669"/>
    <property type="project" value="TreeGrafter"/>
</dbReference>
<dbReference type="GO" id="GO:0006139">
    <property type="term" value="P:nucleobase-containing compound metabolic process"/>
    <property type="evidence" value="ECO:0007669"/>
    <property type="project" value="InterPro"/>
</dbReference>
<keyword evidence="12" id="KW-0539">Nucleus</keyword>
<dbReference type="GO" id="GO:0003677">
    <property type="term" value="F:DNA binding"/>
    <property type="evidence" value="ECO:0007669"/>
    <property type="project" value="InterPro"/>
</dbReference>
<evidence type="ECO:0000256" key="9">
    <source>
        <dbReference type="ARBA" id="ARBA00023004"/>
    </source>
</evidence>
<evidence type="ECO:0000256" key="3">
    <source>
        <dbReference type="ARBA" id="ARBA00008435"/>
    </source>
</evidence>
<comment type="subcellular location">
    <subcellularLocation>
        <location evidence="2">Nucleus</location>
    </subcellularLocation>
</comment>
<keyword evidence="16" id="KW-1185">Reference proteome</keyword>
<dbReference type="GO" id="GO:0005524">
    <property type="term" value="F:ATP binding"/>
    <property type="evidence" value="ECO:0007669"/>
    <property type="project" value="UniProtKB-KW"/>
</dbReference>
<evidence type="ECO:0000256" key="13">
    <source>
        <dbReference type="SAM" id="Coils"/>
    </source>
</evidence>
<dbReference type="PANTHER" id="PTHR11472">
    <property type="entry name" value="DNA REPAIR DEAD HELICASE RAD3/XP-D SUBFAMILY MEMBER"/>
    <property type="match status" value="1"/>
</dbReference>
<dbReference type="InterPro" id="IPR006554">
    <property type="entry name" value="Helicase-like_DEXD_c2"/>
</dbReference>
<dbReference type="Proteomes" id="UP001231518">
    <property type="component" value="Chromosome 11"/>
</dbReference>
<sequence>MEVEFPFPFKPYEIQEKFMRELYSTLEEQKLGIFESPTGTGKSLSICCGALKWLQDSNQKILEELEKEVAQLKADISNNTASDDWLTEEYENIKKKQTLVTLQLKLDKIKKQKDIFNEMKVRVSKQKTNSANKTIQFYFNKKDKSENIEADKENFQEEKADMEEDRDLILEECEEKEDGDSEGEEVLEENDQITKIYISSRTHSQLSQFIGEIKRTVFREDTRVVTLASRQHYCINTEVTKLKNGNLINERCLDMQKSKTKSTSVGEEGKVLKKTKTKSCTACPYYNQTNINRLKERMLVDIMDMEDLVKCGKELKACPYYASRMAMDDAEVVLISHAGIVSSGARSGISLKLQNNILILDEAHGLTTALENAHSAPVTGKQLSSVKTFLQFYINKYRSRLSSRNLLTLNQISYVVGKLLENAHLAPVTGKQLSSVKTFLQFYINKYRARLSSRNLLTLNQISYVVGKLLGMIKPKQPNEKKQDETAIFTLEDFVIKAEIDHMNLRPLVEFCRKTRLAPKLHGFSMRYSQQALEEEMKKSTVSKQSSFEMFMSNIAKKKGGEKKVEPEVKESTPVQANVPTETSAGSGLYAVLDFLEMLCDRSENGRVLAQKDQAGLLKYLLLNPAEHFSEVVRECRSVIVAGGTMEPIAEFQALLTSNASNSDTVNVVRCEHVVPPDNVLGVCISRGPTSVSLNFSYEHRMSNELLSEVGRILRNICSIVPGGVVCFLPSYSYEQTVYEHLQKNKLSEVGRILRNICSIVPGGIVCFLPSYSYEQTVYDHLQKDKVIEAITKKKTIFREPKSASDVDQVLNKFASAVKSKEGDKTGALLLSVVGGKLSEGLNFSDDLGRCVMVVGMPYPNVKSPELQEKMSYLNRTAGGSAGNMYYESLCMKAVNQCIGRAVRHANDYACVLLVDERYSRPQTMAALPSFVQKSLISNCNFGMTIGNVAKFFARHKEKQ</sequence>
<keyword evidence="4" id="KW-0479">Metal-binding</keyword>
<feature type="coiled-coil region" evidence="13">
    <location>
        <begin position="145"/>
        <end position="172"/>
    </location>
</feature>
<comment type="caution">
    <text evidence="15">The sequence shown here is derived from an EMBL/GenBank/DDBJ whole genome shotgun (WGS) entry which is preliminary data.</text>
</comment>
<keyword evidence="11" id="KW-0413">Isomerase</keyword>
<dbReference type="Pfam" id="PF13307">
    <property type="entry name" value="Helicase_C_2"/>
    <property type="match status" value="1"/>
</dbReference>
<dbReference type="GO" id="GO:0046872">
    <property type="term" value="F:metal ion binding"/>
    <property type="evidence" value="ECO:0007669"/>
    <property type="project" value="UniProtKB-KW"/>
</dbReference>
<accession>A0AAD7YV17</accession>
<dbReference type="GO" id="GO:0005634">
    <property type="term" value="C:nucleus"/>
    <property type="evidence" value="ECO:0007669"/>
    <property type="project" value="UniProtKB-SubCell"/>
</dbReference>
<dbReference type="AlphaFoldDB" id="A0AAD7YV17"/>